<keyword evidence="7 11" id="KW-0648">Protein biosynthesis</keyword>
<evidence type="ECO:0000256" key="4">
    <source>
        <dbReference type="ARBA" id="ARBA00016327"/>
    </source>
</evidence>
<dbReference type="GO" id="GO:0045901">
    <property type="term" value="P:positive regulation of translational elongation"/>
    <property type="evidence" value="ECO:0007669"/>
    <property type="project" value="InterPro"/>
</dbReference>
<evidence type="ECO:0000256" key="5">
    <source>
        <dbReference type="ARBA" id="ARBA00022490"/>
    </source>
</evidence>
<dbReference type="SUPFAM" id="SSF50249">
    <property type="entry name" value="Nucleic acid-binding proteins"/>
    <property type="match status" value="1"/>
</dbReference>
<dbReference type="CDD" id="cd04467">
    <property type="entry name" value="S1_aIF5A"/>
    <property type="match status" value="1"/>
</dbReference>
<dbReference type="InterPro" id="IPR020189">
    <property type="entry name" value="IF5A_C"/>
</dbReference>
<dbReference type="InterPro" id="IPR012340">
    <property type="entry name" value="NA-bd_OB-fold"/>
</dbReference>
<dbReference type="SMART" id="SM01376">
    <property type="entry name" value="eIF-5a"/>
    <property type="match status" value="1"/>
</dbReference>
<organism evidence="13 14">
    <name type="scientific">Candidatus Marsarchaeota G1 archaeon OSP_D</name>
    <dbReference type="NCBI Taxonomy" id="1978155"/>
    <lineage>
        <taxon>Archaea</taxon>
        <taxon>Candidatus Marsarchaeota</taxon>
        <taxon>Candidatus Marsarchaeota group 1</taxon>
    </lineage>
</organism>
<dbReference type="InterPro" id="IPR022847">
    <property type="entry name" value="Transl_elong_IF5A_arc"/>
</dbReference>
<dbReference type="GO" id="GO:0045905">
    <property type="term" value="P:positive regulation of translational termination"/>
    <property type="evidence" value="ECO:0007669"/>
    <property type="project" value="InterPro"/>
</dbReference>
<dbReference type="InterPro" id="IPR001884">
    <property type="entry name" value="IF5A-like"/>
</dbReference>
<evidence type="ECO:0000256" key="2">
    <source>
        <dbReference type="ARBA" id="ARBA00004496"/>
    </source>
</evidence>
<evidence type="ECO:0000313" key="13">
    <source>
        <dbReference type="EMBL" id="PSN84425.1"/>
    </source>
</evidence>
<dbReference type="PROSITE" id="PS00302">
    <property type="entry name" value="IF5A_HYPUSINE"/>
    <property type="match status" value="1"/>
</dbReference>
<reference evidence="13 14" key="1">
    <citation type="submission" date="2017-04" db="EMBL/GenBank/DDBJ databases">
        <title>Novel microbial lineages endemic to geothermal iron-oxide mats fill important gaps in the evolutionary history of Archaea.</title>
        <authorList>
            <person name="Jay Z.J."/>
            <person name="Beam J.P."/>
            <person name="Dlakic M."/>
            <person name="Rusch D.B."/>
            <person name="Kozubal M.A."/>
            <person name="Inskeep W.P."/>
        </authorList>
    </citation>
    <scope>NUCLEOTIDE SEQUENCE [LARGE SCALE GENOMIC DNA]</scope>
    <source>
        <strain evidence="13">OSP_D</strain>
    </source>
</reference>
<dbReference type="GO" id="GO:0003723">
    <property type="term" value="F:RNA binding"/>
    <property type="evidence" value="ECO:0007669"/>
    <property type="project" value="InterPro"/>
</dbReference>
<evidence type="ECO:0000256" key="7">
    <source>
        <dbReference type="ARBA" id="ARBA00022917"/>
    </source>
</evidence>
<dbReference type="EMBL" id="NEXC01000003">
    <property type="protein sequence ID" value="PSN84425.1"/>
    <property type="molecule type" value="Genomic_DNA"/>
</dbReference>
<dbReference type="Gene3D" id="2.40.50.140">
    <property type="entry name" value="Nucleic acid-binding proteins"/>
    <property type="match status" value="1"/>
</dbReference>
<dbReference type="GO" id="GO:0003743">
    <property type="term" value="F:translation initiation factor activity"/>
    <property type="evidence" value="ECO:0007669"/>
    <property type="project" value="UniProtKB-UniRule"/>
</dbReference>
<dbReference type="FunFam" id="2.30.30.30:FF:000038">
    <property type="entry name" value="Translation initiation factor 5A"/>
    <property type="match status" value="1"/>
</dbReference>
<name>A0A2R6ADH2_9ARCH</name>
<dbReference type="InterPro" id="IPR048670">
    <property type="entry name" value="IF5A-like_N"/>
</dbReference>
<dbReference type="GO" id="GO:0003746">
    <property type="term" value="F:translation elongation factor activity"/>
    <property type="evidence" value="ECO:0007669"/>
    <property type="project" value="InterPro"/>
</dbReference>
<feature type="modified residue" description="Hypusine" evidence="11">
    <location>
        <position position="35"/>
    </location>
</feature>
<evidence type="ECO:0000256" key="10">
    <source>
        <dbReference type="ARBA" id="ARBA00032163"/>
    </source>
</evidence>
<dbReference type="PIRSF" id="PIRSF003025">
    <property type="entry name" value="eIF5A"/>
    <property type="match status" value="1"/>
</dbReference>
<evidence type="ECO:0000259" key="12">
    <source>
        <dbReference type="SMART" id="SM01376"/>
    </source>
</evidence>
<dbReference type="NCBIfam" id="TIGR00037">
    <property type="entry name" value="eIF_5A"/>
    <property type="match status" value="1"/>
</dbReference>
<proteinExistence type="inferred from homology"/>
<sequence length="129" mass="14235">MSKPVEIGDLKEGGYCIIDGEPCRIVSIEKSKPGKHGSAKARIVAIGVFDGTKRSIVSPVDARIDVPIIEKRTGQLIAALGNNTYQVMDLQSFETFEASVDEEVSGQLKQGDEVEYWVILGRRKIMRKK</sequence>
<evidence type="ECO:0000256" key="1">
    <source>
        <dbReference type="ARBA" id="ARBA00003980"/>
    </source>
</evidence>
<gene>
    <name evidence="11" type="primary">eif5a</name>
    <name evidence="13" type="ORF">B9Q01_00750</name>
</gene>
<dbReference type="InterPro" id="IPR008991">
    <property type="entry name" value="Translation_prot_SH3-like_sf"/>
</dbReference>
<dbReference type="Gene3D" id="2.30.30.30">
    <property type="match status" value="1"/>
</dbReference>
<feature type="domain" description="Translation initiation factor 5A C-terminal" evidence="12">
    <location>
        <begin position="68"/>
        <end position="129"/>
    </location>
</feature>
<evidence type="ECO:0000256" key="11">
    <source>
        <dbReference type="HAMAP-Rule" id="MF_00085"/>
    </source>
</evidence>
<dbReference type="GO" id="GO:0043022">
    <property type="term" value="F:ribosome binding"/>
    <property type="evidence" value="ECO:0007669"/>
    <property type="project" value="InterPro"/>
</dbReference>
<comment type="similarity">
    <text evidence="3 11">Belongs to the eIF-5A family.</text>
</comment>
<accession>A0A2R6ADH2</accession>
<dbReference type="Proteomes" id="UP000240880">
    <property type="component" value="Unassembled WGS sequence"/>
</dbReference>
<evidence type="ECO:0000256" key="8">
    <source>
        <dbReference type="ARBA" id="ARBA00023071"/>
    </source>
</evidence>
<dbReference type="SUPFAM" id="SSF50104">
    <property type="entry name" value="Translation proteins SH3-like domain"/>
    <property type="match status" value="1"/>
</dbReference>
<keyword evidence="5 11" id="KW-0963">Cytoplasm</keyword>
<dbReference type="Pfam" id="PF21485">
    <property type="entry name" value="IF5A-like_N"/>
    <property type="match status" value="1"/>
</dbReference>
<evidence type="ECO:0000313" key="14">
    <source>
        <dbReference type="Proteomes" id="UP000240880"/>
    </source>
</evidence>
<dbReference type="AlphaFoldDB" id="A0A2R6ADH2"/>
<protein>
    <recommendedName>
        <fullName evidence="4 11">Translation initiation factor 5A</fullName>
    </recommendedName>
    <alternativeName>
        <fullName evidence="10 11">Hypusine-containing protein</fullName>
    </alternativeName>
    <alternativeName>
        <fullName evidence="9 11">eIF-5A</fullName>
    </alternativeName>
</protein>
<dbReference type="HAMAP" id="MF_00085">
    <property type="entry name" value="eIF_5A"/>
    <property type="match status" value="1"/>
</dbReference>
<dbReference type="GO" id="GO:0005737">
    <property type="term" value="C:cytoplasm"/>
    <property type="evidence" value="ECO:0007669"/>
    <property type="project" value="UniProtKB-SubCell"/>
</dbReference>
<keyword evidence="8 11" id="KW-0385">Hypusine</keyword>
<evidence type="ECO:0000256" key="9">
    <source>
        <dbReference type="ARBA" id="ARBA00032030"/>
    </source>
</evidence>
<comment type="caution">
    <text evidence="13">The sequence shown here is derived from an EMBL/GenBank/DDBJ whole genome shotgun (WGS) entry which is preliminary data.</text>
</comment>
<dbReference type="PANTHER" id="PTHR11673">
    <property type="entry name" value="TRANSLATION INITIATION FACTOR 5A FAMILY MEMBER"/>
    <property type="match status" value="1"/>
</dbReference>
<dbReference type="InterPro" id="IPR014722">
    <property type="entry name" value="Rib_uL2_dom2"/>
</dbReference>
<evidence type="ECO:0000256" key="6">
    <source>
        <dbReference type="ARBA" id="ARBA00022540"/>
    </source>
</evidence>
<dbReference type="NCBIfam" id="NF003076">
    <property type="entry name" value="PRK03999.1"/>
    <property type="match status" value="1"/>
</dbReference>
<comment type="function">
    <text evidence="1 11">Functions by promoting the formation of the first peptide bond.</text>
</comment>
<evidence type="ECO:0000256" key="3">
    <source>
        <dbReference type="ARBA" id="ARBA00006016"/>
    </source>
</evidence>
<comment type="subcellular location">
    <subcellularLocation>
        <location evidence="2 11">Cytoplasm</location>
    </subcellularLocation>
</comment>
<dbReference type="InterPro" id="IPR019769">
    <property type="entry name" value="Trans_elong_IF5A_hypusine_site"/>
</dbReference>
<keyword evidence="6 11" id="KW-0396">Initiation factor</keyword>